<dbReference type="InterPro" id="IPR025827">
    <property type="entry name" value="Zn_ribbon_recom_dom"/>
</dbReference>
<dbReference type="Proteomes" id="UP000037267">
    <property type="component" value="Unassembled WGS sequence"/>
</dbReference>
<dbReference type="Gene3D" id="3.90.1750.20">
    <property type="entry name" value="Putative Large Serine Recombinase, Chain B, Domain 2"/>
    <property type="match status" value="1"/>
</dbReference>
<dbReference type="InterPro" id="IPR036162">
    <property type="entry name" value="Resolvase-like_N_sf"/>
</dbReference>
<gene>
    <name evidence="3" type="ORF">CLPU_14c00020</name>
</gene>
<evidence type="ECO:0000256" key="1">
    <source>
        <dbReference type="SAM" id="Coils"/>
    </source>
</evidence>
<dbReference type="PANTHER" id="PTHR30461">
    <property type="entry name" value="DNA-INVERTASE FROM LAMBDOID PROPHAGE"/>
    <property type="match status" value="1"/>
</dbReference>
<dbReference type="InterPro" id="IPR006119">
    <property type="entry name" value="Resolv_N"/>
</dbReference>
<evidence type="ECO:0000313" key="3">
    <source>
        <dbReference type="EMBL" id="KNF07584.1"/>
    </source>
</evidence>
<keyword evidence="4" id="KW-1185">Reference proteome</keyword>
<dbReference type="OrthoDB" id="9781670at2"/>
<dbReference type="GO" id="GO:0000150">
    <property type="term" value="F:DNA strand exchange activity"/>
    <property type="evidence" value="ECO:0007669"/>
    <property type="project" value="InterPro"/>
</dbReference>
<dbReference type="InterPro" id="IPR011109">
    <property type="entry name" value="DNA_bind_recombinase_dom"/>
</dbReference>
<dbReference type="STRING" id="1503.CLPU_14c00020"/>
<proteinExistence type="predicted"/>
<dbReference type="SMART" id="SM00857">
    <property type="entry name" value="Resolvase"/>
    <property type="match status" value="1"/>
</dbReference>
<dbReference type="GO" id="GO:0003677">
    <property type="term" value="F:DNA binding"/>
    <property type="evidence" value="ECO:0007669"/>
    <property type="project" value="InterPro"/>
</dbReference>
<protein>
    <submittedName>
        <fullName evidence="3">Putative DNA recombinase</fullName>
    </submittedName>
</protein>
<dbReference type="SUPFAM" id="SSF53041">
    <property type="entry name" value="Resolvase-like"/>
    <property type="match status" value="1"/>
</dbReference>
<reference evidence="4" key="1">
    <citation type="submission" date="2015-07" db="EMBL/GenBank/DDBJ databases">
        <title>Draft genome sequence of the purine-degrading Gottschalkia purinilyticum DSM 1384 (formerly Clostridium purinilyticum).</title>
        <authorList>
            <person name="Poehlein A."/>
            <person name="Schiel-Bengelsdorf B."/>
            <person name="Bengelsdorf F.R."/>
            <person name="Daniel R."/>
            <person name="Duerre P."/>
        </authorList>
    </citation>
    <scope>NUCLEOTIDE SEQUENCE [LARGE SCALE GENOMIC DNA]</scope>
    <source>
        <strain evidence="4">DSM 1384</strain>
    </source>
</reference>
<dbReference type="Pfam" id="PF07508">
    <property type="entry name" value="Recombinase"/>
    <property type="match status" value="1"/>
</dbReference>
<dbReference type="Pfam" id="PF13408">
    <property type="entry name" value="Zn_ribbon_recom"/>
    <property type="match status" value="1"/>
</dbReference>
<feature type="domain" description="Resolvase/invertase-type recombinase catalytic" evidence="2">
    <location>
        <begin position="2"/>
        <end position="148"/>
    </location>
</feature>
<dbReference type="Pfam" id="PF00239">
    <property type="entry name" value="Resolvase"/>
    <property type="match status" value="1"/>
</dbReference>
<dbReference type="PATRIC" id="fig|1503.3.peg.465"/>
<keyword evidence="1" id="KW-0175">Coiled coil</keyword>
<comment type="caution">
    <text evidence="3">The sequence shown here is derived from an EMBL/GenBank/DDBJ whole genome shotgun (WGS) entry which is preliminary data.</text>
</comment>
<dbReference type="InterPro" id="IPR038109">
    <property type="entry name" value="DNA_bind_recomb_sf"/>
</dbReference>
<evidence type="ECO:0000313" key="4">
    <source>
        <dbReference type="Proteomes" id="UP000037267"/>
    </source>
</evidence>
<dbReference type="Gene3D" id="3.40.50.1390">
    <property type="entry name" value="Resolvase, N-terminal catalytic domain"/>
    <property type="match status" value="1"/>
</dbReference>
<feature type="coiled-coil region" evidence="1">
    <location>
        <begin position="423"/>
        <end position="494"/>
    </location>
</feature>
<dbReference type="CDD" id="cd03768">
    <property type="entry name" value="SR_ResInv"/>
    <property type="match status" value="1"/>
</dbReference>
<dbReference type="PROSITE" id="PS51736">
    <property type="entry name" value="RECOMBINASES_3"/>
    <property type="match status" value="1"/>
</dbReference>
<organism evidence="3 4">
    <name type="scientific">Gottschalkia purinilytica</name>
    <name type="common">Clostridium purinilyticum</name>
    <dbReference type="NCBI Taxonomy" id="1503"/>
    <lineage>
        <taxon>Bacteria</taxon>
        <taxon>Bacillati</taxon>
        <taxon>Bacillota</taxon>
        <taxon>Tissierellia</taxon>
        <taxon>Tissierellales</taxon>
        <taxon>Gottschalkiaceae</taxon>
        <taxon>Gottschalkia</taxon>
    </lineage>
</organism>
<evidence type="ECO:0000259" key="2">
    <source>
        <dbReference type="PROSITE" id="PS51736"/>
    </source>
</evidence>
<dbReference type="RefSeq" id="WP_050356024.1">
    <property type="nucleotide sequence ID" value="NZ_LGSS01000014.1"/>
</dbReference>
<accession>A0A0L0W7R4</accession>
<dbReference type="InterPro" id="IPR050639">
    <property type="entry name" value="SSR_resolvase"/>
</dbReference>
<name>A0A0L0W7R4_GOTPU</name>
<dbReference type="EMBL" id="LGSS01000014">
    <property type="protein sequence ID" value="KNF07584.1"/>
    <property type="molecule type" value="Genomic_DNA"/>
</dbReference>
<sequence length="543" mass="63073">MKIAIYSRKSKLTNKGESTQNQIQLCEEYANKHFKVDEFIIYEDEGFSGGSSDRPQYKKMIRDANKKKFNILMCYRLDRISRSISDFSNTIELLQSNNISFISIREQFDTSTPMGRAMMYIASVFAQLERETIAERIKDNMLRLSRSGRWLGGKTPTGYGSEPIEYYDENMNKKVMYKLKEIPKEISIVKMIFKKYLELKSLNQVEVWSVTNNIKTPNGNYFDVTGVRGILTNMVYVKADENMYKYCRSLNMDIASDKSEFDGIHGLMVYNKTIEKKGRANKLRCHSEWIVAVGKHKGIISSTDFISTQNLIQNNKLKSPKTISSKIGLLSTFLKCNICESKMRTIYGNKRKDGTRSHYYKCKLKEISRGLKCNSKNLPGKEVDKLVLNEIRKLNLDYNKLLKSLLKKKDYIISLNDLYATKSSTLEKEVQKYERMIENLTLKLSETLDSKSSKYIISQIEALDKKINEVKISIEKINKEKKFTLNELKTLESLKDLVRSFNKSIYEFEYEEKVILLSKLVNDIIWDGNNLEIRFSSELNKNS</sequence>
<dbReference type="AlphaFoldDB" id="A0A0L0W7R4"/>
<dbReference type="PANTHER" id="PTHR30461:SF23">
    <property type="entry name" value="DNA RECOMBINASE-RELATED"/>
    <property type="match status" value="1"/>
</dbReference>